<feature type="compositionally biased region" description="Low complexity" evidence="7">
    <location>
        <begin position="824"/>
        <end position="835"/>
    </location>
</feature>
<feature type="region of interest" description="Disordered" evidence="7">
    <location>
        <begin position="2041"/>
        <end position="2091"/>
    </location>
</feature>
<dbReference type="GO" id="GO:0005663">
    <property type="term" value="C:DNA replication factor C complex"/>
    <property type="evidence" value="ECO:0007669"/>
    <property type="project" value="TreeGrafter"/>
</dbReference>
<dbReference type="FunFam" id="3.40.50.300:FF:000014">
    <property type="entry name" value="DNA polymerase III subunit gamma/tau"/>
    <property type="match status" value="2"/>
</dbReference>
<evidence type="ECO:0000256" key="5">
    <source>
        <dbReference type="ARBA" id="ARBA00022840"/>
    </source>
</evidence>
<evidence type="ECO:0000256" key="4">
    <source>
        <dbReference type="ARBA" id="ARBA00022833"/>
    </source>
</evidence>
<keyword evidence="2" id="KW-0479">Metal-binding</keyword>
<evidence type="ECO:0000256" key="1">
    <source>
        <dbReference type="ARBA" id="ARBA00006360"/>
    </source>
</evidence>
<dbReference type="PANTHER" id="PTHR11669">
    <property type="entry name" value="REPLICATION FACTOR C / DNA POLYMERASE III GAMMA-TAU SUBUNIT"/>
    <property type="match status" value="1"/>
</dbReference>
<dbReference type="Gene3D" id="3.40.50.300">
    <property type="entry name" value="P-loop containing nucleotide triphosphate hydrolases"/>
    <property type="match status" value="2"/>
</dbReference>
<evidence type="ECO:0000259" key="8">
    <source>
        <dbReference type="Pfam" id="PF12169"/>
    </source>
</evidence>
<dbReference type="GO" id="GO:0006261">
    <property type="term" value="P:DNA-templated DNA replication"/>
    <property type="evidence" value="ECO:0007669"/>
    <property type="project" value="TreeGrafter"/>
</dbReference>
<feature type="domain" description="DNA polymerase III gamma subunit" evidence="8">
    <location>
        <begin position="1918"/>
        <end position="1984"/>
    </location>
</feature>
<feature type="region of interest" description="Disordered" evidence="7">
    <location>
        <begin position="1384"/>
        <end position="1410"/>
    </location>
</feature>
<dbReference type="InterPro" id="IPR050238">
    <property type="entry name" value="DNA_Rep/Repair_Clamp_Loader"/>
</dbReference>
<dbReference type="InterPro" id="IPR012763">
    <property type="entry name" value="DNA_pol_III_sug/sutau_N"/>
</dbReference>
<feature type="region of interest" description="Disordered" evidence="7">
    <location>
        <begin position="186"/>
        <end position="210"/>
    </location>
</feature>
<feature type="compositionally biased region" description="Basic and acidic residues" evidence="7">
    <location>
        <begin position="837"/>
        <end position="856"/>
    </location>
</feature>
<sequence>MMSVEVRDGGAGGGGIDRSPSNLHWKKEMTQIRKAARVLKDPGTTSSWWSARSPTKHHIKSGGGGGEGNVIGSSSDQILQVGTSGSTNNGNVPSNKGNLNEGEKERRVYLCNWRNQKSESEMSRLIGEDDVDNGEDEGSSSTLEESFEIDSLNGGRNDSKSDGYFSDIFTAAIFKCMESSFTPSICGTRRKKSKRSNYPSPSSGHREENLQMKKLLSRYTKNVVESPSVAFGRDELLSLIDQSDDNGDYCNSEDLGRDSRISHLLARLKNKGWSGMRSRRREDDSVSYSTQALSTSSYNRYAMRNASTVESWDGTTGSLMNDGDDEVDDRFDLPGQQGCGIPCYWSRNGSSCSPSFSDVLRRKGSSLFCGSRTMSRRRHHRISLGANKRRISSKAAAQSLVPLLDNSVDGLGGSSMRSRDSDDELSANFSRLVGRGWSSSCRSQEGLELVALNEEVHKECSLENIKSLSHKYRPVFFEELIGQNIVVQSLMSAVSRGRISPVYLFHGLRGVGKTSMARIFAAAMNCLATEDSKPCGVCRECADFISGKSRFLEEVDGSNKKGVDQLKSLLRNISVVHPSSLPHYKVIVIEQCHLLPSKTWLSFLRLLDKPLPFVVFILITTDIDNVPRAILTRCQKHIFNKIGNGDIVTRLRKISIDENLDVESNALELIASNADGSLRDAEIMLDQLSLFGKQITKSLVNELMGVVSEDKLLELLELAMSSNATETVRRSREVMDSGVDPLVLISQLVTLIVDVIAGTYLSVDAKHNGSLFGGRTLTERELDRLKHALTLLSEAEKHLIVSSERSTWFTATLLQLGCMSSPDRTQSTSSRQQTSKATKEDRVNMSRESTAREHNSGEQFAPEKSGSPTSFMVANHCFSTSKEKLAGLTPKTNQSQFIDGKSSTVSHDDCASRRTTLTCVDSEMLSSIWLICIEKCHSKTLRLLLHSYGKLVSISEMKGRFIADIAFEDRNIKSRAECFLSSITNSFEVVLRRKVEVKISLLQDSLDDKLISRIPINLGNKSTCLNATGGNSDLDSGQDPLKISRESFDVSDVSGGHQKKSMESVSANASISKEDSKSGLPLRRAESIINEQGSETGRLQALDKGTPASMSHSRPERNQVLPQDGMDHPSELEATLSLDVPLQNWGDELNHEMKTLKMNDGRAHQEDQIVKKIDHCPISPSLLRNSTFANSFSKDNMGYESGSGAGGCTGMFCWNNRRPHVRGKSGGGGGGAGVGVSGSGTMMSVEVRDGGGIDPRPSNLHLKKELTQIRKAARVLRDPGTSSSWRSPPLGSARSLTKLHYKNEKERRKVYLYNWRNQKSGSERSRQIGEDDVENGKDEGSSSTREESLETDSLNVGGNDSKSDGYLSDRYGLSMSKCKDSNFTPSIRRTIKKKSKRSNYSSASSRHQKEKLQMRMILSRYAKNVADCSPGVRLGRDDLVNLVDQSDDNGDYCNSEDIGRESAISPLLARLKNKGWSHSPTKLLRSQRKEDDSVSYSTQPLSTSSYNRYAIRNPSTVESWDATTGSLNGADDEVDDQLDLPGRQGCGIPCYWSRRSTPKSRNGSSCSPSLSDALRRKGSSLFCGSQPMSHRRHHRLSLGSNKRRFSSKTAGQSLMPLLDNGADGLGRLSMRSGNSDDELSTNFAELDLEALSRLDGRRWSSSCRSQEGLELVAMNGDVREEGSPENTRSLSHKYRPMFFEELIGQNIVVQSLTSAVSRGRIAPVYLFQGARGIGKTSAARIFAAALNCLATEESKPCGICRECADFISGKSRYLEEVNGSNKKGINQLKNLLRNISVVHPLALPHYKIFVIDQCHLLPSRTWLTFLRLLDKPLPRVVFVLITTDVDNVPRTILTRCQKHLFNKISNGDIVTRLKKISIDENLDVESNALELIASNADGSLRDAETMLDQLSLFGKRITKSLVNELMGVVSEDRLLDLLELAMSSNATETVRRARELMDSGVDPLVLISQLVTLIVDIIAGTYPNADAKRNYTLFGGRTLTERELDRLKHALTLLSEAEKHLRVSTERSTWFTATLLQLGSMSSPDRTQSTSSRRQSSKATEEDHISMPREATVHKQNSDAQFAPERSGSPSSFMVATHCNSTSKEKQVRLTAKPNQSQFVGAENLTASHGDCTPGKTTLTCMDSKMLINIWLQCIEKCHSKTLRQLLHSYGKLVSLSEMKGGFIAHIAFEDSNIKTRAEGFLSSITNVFEVVLRSNVEVKISLLRDWKVRSSFADISTSEDGKPDLPLRRIESIIHEQRLETAWLQAMDKGATGSLSHLKPERNQVLPQDGIDHPNELKSKDSLDVPLQHWEDELHHEIKVLKINDGMAHQKGQIVKKADHYPISPSLLHNTSFPENFTKDNMGYESSSGAGGCSGLFCWNNHRTHGRRKGIQGAPPARPPKGGRFSLFGECAKSRRTEHGFSR</sequence>
<organism evidence="11 12">
    <name type="scientific">Perilla frutescens var. hirtella</name>
    <name type="common">Perilla citriodora</name>
    <name type="synonym">Perilla setoyensis</name>
    <dbReference type="NCBI Taxonomy" id="608512"/>
    <lineage>
        <taxon>Eukaryota</taxon>
        <taxon>Viridiplantae</taxon>
        <taxon>Streptophyta</taxon>
        <taxon>Embryophyta</taxon>
        <taxon>Tracheophyta</taxon>
        <taxon>Spermatophyta</taxon>
        <taxon>Magnoliopsida</taxon>
        <taxon>eudicotyledons</taxon>
        <taxon>Gunneridae</taxon>
        <taxon>Pentapetalae</taxon>
        <taxon>asterids</taxon>
        <taxon>lamiids</taxon>
        <taxon>Lamiales</taxon>
        <taxon>Lamiaceae</taxon>
        <taxon>Nepetoideae</taxon>
        <taxon>Elsholtzieae</taxon>
        <taxon>Perilla</taxon>
    </lineage>
</organism>
<dbReference type="Pfam" id="PF22608">
    <property type="entry name" value="DNAX_ATPase_lid"/>
    <property type="match status" value="2"/>
</dbReference>
<dbReference type="Proteomes" id="UP001190926">
    <property type="component" value="Unassembled WGS sequence"/>
</dbReference>
<feature type="domain" description="STICHEL DnaA-N-like alpha-beta" evidence="10">
    <location>
        <begin position="2140"/>
        <end position="2223"/>
    </location>
</feature>
<feature type="domain" description="DNA polymerase III subunit gamma/tau helical lid" evidence="9">
    <location>
        <begin position="647"/>
        <end position="691"/>
    </location>
</feature>
<feature type="compositionally biased region" description="Polar residues" evidence="7">
    <location>
        <begin position="1351"/>
        <end position="1360"/>
    </location>
</feature>
<feature type="region of interest" description="Disordered" evidence="7">
    <location>
        <begin position="1274"/>
        <end position="1301"/>
    </location>
</feature>
<feature type="domain" description="DNA polymerase III gamma subunit" evidence="8">
    <location>
        <begin position="696"/>
        <end position="757"/>
    </location>
</feature>
<evidence type="ECO:0000313" key="12">
    <source>
        <dbReference type="Proteomes" id="UP001190926"/>
    </source>
</evidence>
<dbReference type="Pfam" id="PF13177">
    <property type="entry name" value="DNA_pol3_delta2"/>
    <property type="match status" value="2"/>
</dbReference>
<dbReference type="InterPro" id="IPR008921">
    <property type="entry name" value="DNA_pol3_clamp-load_cplx_C"/>
</dbReference>
<dbReference type="InterPro" id="IPR022754">
    <property type="entry name" value="DNA_pol_III_gamma-3"/>
</dbReference>
<dbReference type="PANTHER" id="PTHR11669:SF63">
    <property type="entry name" value="PROTEIN STICHEL"/>
    <property type="match status" value="1"/>
</dbReference>
<evidence type="ECO:0000259" key="10">
    <source>
        <dbReference type="Pfam" id="PF23007"/>
    </source>
</evidence>
<evidence type="ECO:0000256" key="3">
    <source>
        <dbReference type="ARBA" id="ARBA00022741"/>
    </source>
</evidence>
<feature type="compositionally biased region" description="Acidic residues" evidence="7">
    <location>
        <begin position="128"/>
        <end position="138"/>
    </location>
</feature>
<dbReference type="CDD" id="cd18137">
    <property type="entry name" value="HLD_clamp_pol_III_gamma_tau"/>
    <property type="match status" value="2"/>
</dbReference>
<dbReference type="SUPFAM" id="SSF52540">
    <property type="entry name" value="P-loop containing nucleoside triphosphate hydrolases"/>
    <property type="match status" value="2"/>
</dbReference>
<keyword evidence="12" id="KW-1185">Reference proteome</keyword>
<keyword evidence="6" id="KW-0175">Coiled coil</keyword>
<dbReference type="GO" id="GO:0003689">
    <property type="term" value="F:DNA clamp loader activity"/>
    <property type="evidence" value="ECO:0007669"/>
    <property type="project" value="TreeGrafter"/>
</dbReference>
<feature type="compositionally biased region" description="Polar residues" evidence="7">
    <location>
        <begin position="43"/>
        <end position="53"/>
    </location>
</feature>
<comment type="caution">
    <text evidence="11">The sequence shown here is derived from an EMBL/GenBank/DDBJ whole genome shotgun (WGS) entry which is preliminary data.</text>
</comment>
<gene>
    <name evidence="11" type="ORF">C2S53_001349</name>
</gene>
<dbReference type="SUPFAM" id="SSF48019">
    <property type="entry name" value="post-AAA+ oligomerization domain-like"/>
    <property type="match status" value="1"/>
</dbReference>
<dbReference type="Pfam" id="PF12169">
    <property type="entry name" value="DNA_pol3_gamma3"/>
    <property type="match status" value="2"/>
</dbReference>
<feature type="region of interest" description="Disordered" evidence="7">
    <location>
        <begin position="39"/>
        <end position="103"/>
    </location>
</feature>
<feature type="region of interest" description="Disordered" evidence="7">
    <location>
        <begin position="1480"/>
        <end position="1499"/>
    </location>
</feature>
<feature type="compositionally biased region" description="Low complexity" evidence="7">
    <location>
        <begin position="2041"/>
        <end position="2054"/>
    </location>
</feature>
<dbReference type="GO" id="GO:0046872">
    <property type="term" value="F:metal ion binding"/>
    <property type="evidence" value="ECO:0007669"/>
    <property type="project" value="UniProtKB-KW"/>
</dbReference>
<keyword evidence="4" id="KW-0862">Zinc</keyword>
<dbReference type="GO" id="GO:0006281">
    <property type="term" value="P:DNA repair"/>
    <property type="evidence" value="ECO:0007669"/>
    <property type="project" value="TreeGrafter"/>
</dbReference>
<feature type="compositionally biased region" description="Basic and acidic residues" evidence="7">
    <location>
        <begin position="2059"/>
        <end position="2077"/>
    </location>
</feature>
<feature type="region of interest" description="Disordered" evidence="7">
    <location>
        <begin position="1319"/>
        <end position="1365"/>
    </location>
</feature>
<evidence type="ECO:0000256" key="2">
    <source>
        <dbReference type="ARBA" id="ARBA00022723"/>
    </source>
</evidence>
<evidence type="ECO:0000256" key="6">
    <source>
        <dbReference type="ARBA" id="ARBA00023054"/>
    </source>
</evidence>
<evidence type="ECO:0000313" key="11">
    <source>
        <dbReference type="EMBL" id="KAH6825912.1"/>
    </source>
</evidence>
<accession>A0AAD4P4N4</accession>
<feature type="region of interest" description="Disordered" evidence="7">
    <location>
        <begin position="1"/>
        <end position="22"/>
    </location>
</feature>
<dbReference type="GO" id="GO:0009360">
    <property type="term" value="C:DNA polymerase III complex"/>
    <property type="evidence" value="ECO:0007669"/>
    <property type="project" value="InterPro"/>
</dbReference>
<keyword evidence="5" id="KW-0067">ATP-binding</keyword>
<dbReference type="InterPro" id="IPR027417">
    <property type="entry name" value="P-loop_NTPase"/>
</dbReference>
<evidence type="ECO:0000256" key="7">
    <source>
        <dbReference type="SAM" id="MobiDB-lite"/>
    </source>
</evidence>
<dbReference type="Pfam" id="PF23007">
    <property type="entry name" value="DnaA_N-like_STI"/>
    <property type="match status" value="2"/>
</dbReference>
<name>A0AAD4P4N4_PERFH</name>
<feature type="domain" description="DNA polymerase III subunit gamma/tau helical lid" evidence="9">
    <location>
        <begin position="1869"/>
        <end position="1910"/>
    </location>
</feature>
<keyword evidence="3" id="KW-0547">Nucleotide-binding</keyword>
<dbReference type="EMBL" id="SDAM02000167">
    <property type="protein sequence ID" value="KAH6825912.1"/>
    <property type="molecule type" value="Genomic_DNA"/>
</dbReference>
<feature type="compositionally biased region" description="Polar residues" evidence="7">
    <location>
        <begin position="76"/>
        <end position="98"/>
    </location>
</feature>
<feature type="region of interest" description="Disordered" evidence="7">
    <location>
        <begin position="1049"/>
        <end position="1118"/>
    </location>
</feature>
<dbReference type="GO" id="GO:0003677">
    <property type="term" value="F:DNA binding"/>
    <property type="evidence" value="ECO:0007669"/>
    <property type="project" value="InterPro"/>
</dbReference>
<reference evidence="11 12" key="1">
    <citation type="journal article" date="2021" name="Nat. Commun.">
        <title>Incipient diploidization of the medicinal plant Perilla within 10,000 years.</title>
        <authorList>
            <person name="Zhang Y."/>
            <person name="Shen Q."/>
            <person name="Leng L."/>
            <person name="Zhang D."/>
            <person name="Chen S."/>
            <person name="Shi Y."/>
            <person name="Ning Z."/>
            <person name="Chen S."/>
        </authorList>
    </citation>
    <scope>NUCLEOTIDE SEQUENCE [LARGE SCALE GENOMIC DNA]</scope>
    <source>
        <strain evidence="12">cv. PC099</strain>
    </source>
</reference>
<evidence type="ECO:0000259" key="9">
    <source>
        <dbReference type="Pfam" id="PF22608"/>
    </source>
</evidence>
<proteinExistence type="inferred from homology"/>
<dbReference type="InterPro" id="IPR054506">
    <property type="entry name" value="DnaA_N-like_STI"/>
</dbReference>
<dbReference type="Gene3D" id="1.10.8.60">
    <property type="match status" value="2"/>
</dbReference>
<feature type="compositionally biased region" description="Basic and acidic residues" evidence="7">
    <location>
        <begin position="1321"/>
        <end position="1348"/>
    </location>
</feature>
<comment type="similarity">
    <text evidence="1">Belongs to the DnaX/STICHEL family.</text>
</comment>
<feature type="domain" description="STICHEL DnaA-N-like alpha-beta" evidence="10">
    <location>
        <begin position="919"/>
        <end position="1001"/>
    </location>
</feature>
<dbReference type="GO" id="GO:0005524">
    <property type="term" value="F:ATP binding"/>
    <property type="evidence" value="ECO:0007669"/>
    <property type="project" value="UniProtKB-KW"/>
</dbReference>
<dbReference type="GO" id="GO:0003887">
    <property type="term" value="F:DNA-directed DNA polymerase activity"/>
    <property type="evidence" value="ECO:0007669"/>
    <property type="project" value="InterPro"/>
</dbReference>
<dbReference type="InterPro" id="IPR045085">
    <property type="entry name" value="HLD_clamp_pol_III_gamma_tau"/>
</dbReference>
<protein>
    <submittedName>
        <fullName evidence="11">AAA-type ATPase family protein</fullName>
    </submittedName>
</protein>
<feature type="region of interest" description="Disordered" evidence="7">
    <location>
        <begin position="820"/>
        <end position="868"/>
    </location>
</feature>
<dbReference type="NCBIfam" id="TIGR02397">
    <property type="entry name" value="dnaX_nterm"/>
    <property type="match status" value="2"/>
</dbReference>
<feature type="region of interest" description="Disordered" evidence="7">
    <location>
        <begin position="121"/>
        <end position="156"/>
    </location>
</feature>
<dbReference type="FunFam" id="1.10.8.60:FF:000013">
    <property type="entry name" value="DNA polymerase III subunit gamma/tau"/>
    <property type="match status" value="2"/>
</dbReference>